<dbReference type="SUPFAM" id="SSF50978">
    <property type="entry name" value="WD40 repeat-like"/>
    <property type="match status" value="1"/>
</dbReference>
<feature type="domain" description="WDR11 first beta-propeller" evidence="1">
    <location>
        <begin position="52"/>
        <end position="199"/>
    </location>
</feature>
<sequence>MERTGQYVPNTTASDKTPKELMVEKLLTCDDLDPRPSVGSQIQLVSPRTITGPTNQTNTQKGAIDWGNQGLVAYGINYTVVIVDPTNVQPVQCLDRHKSPINKVMWAPTVRRKVDESASVELVSSDTTGHIIHWDITIGAALVVLQGGNKPVLSMEWVPGTEKSDLLLATLHAPYFLIMWDLNKQSKLWKKDFTDTVLSF</sequence>
<reference evidence="2" key="1">
    <citation type="submission" date="2015-12" db="EMBL/GenBank/DDBJ databases">
        <title>De novo transcriptome assembly of four potential Pierce s Disease insect vectors from Arizona vineyards.</title>
        <authorList>
            <person name="Tassone E.E."/>
        </authorList>
    </citation>
    <scope>NUCLEOTIDE SEQUENCE</scope>
</reference>
<dbReference type="PANTHER" id="PTHR14593:SF5">
    <property type="entry name" value="WD REPEAT-CONTAINING PROTEIN 11"/>
    <property type="match status" value="1"/>
</dbReference>
<gene>
    <name evidence="2" type="ORF">g.30639</name>
</gene>
<dbReference type="InterPro" id="IPR036322">
    <property type="entry name" value="WD40_repeat_dom_sf"/>
</dbReference>
<dbReference type="InterPro" id="IPR057852">
    <property type="entry name" value="Beta-prop_WDR11_1st"/>
</dbReference>
<evidence type="ECO:0000259" key="1">
    <source>
        <dbReference type="Pfam" id="PF23751"/>
    </source>
</evidence>
<dbReference type="AlphaFoldDB" id="A0A1B6DPL0"/>
<dbReference type="Gene3D" id="2.130.10.10">
    <property type="entry name" value="YVTN repeat-like/Quinoprotein amine dehydrogenase"/>
    <property type="match status" value="1"/>
</dbReference>
<accession>A0A1B6DPL0</accession>
<proteinExistence type="predicted"/>
<name>A0A1B6DPL0_9HEMI</name>
<dbReference type="InterPro" id="IPR039694">
    <property type="entry name" value="WDR11"/>
</dbReference>
<feature type="non-terminal residue" evidence="2">
    <location>
        <position position="200"/>
    </location>
</feature>
<dbReference type="InterPro" id="IPR015943">
    <property type="entry name" value="WD40/YVTN_repeat-like_dom_sf"/>
</dbReference>
<dbReference type="GO" id="GO:0005737">
    <property type="term" value="C:cytoplasm"/>
    <property type="evidence" value="ECO:0007669"/>
    <property type="project" value="TreeGrafter"/>
</dbReference>
<dbReference type="Pfam" id="PF23751">
    <property type="entry name" value="Beta-prop_WDR11_1st"/>
    <property type="match status" value="1"/>
</dbReference>
<dbReference type="PANTHER" id="PTHR14593">
    <property type="entry name" value="WD REPEAT-CONTAINING PROTEIN 11"/>
    <property type="match status" value="1"/>
</dbReference>
<evidence type="ECO:0000313" key="2">
    <source>
        <dbReference type="EMBL" id="JAS27608.1"/>
    </source>
</evidence>
<protein>
    <recommendedName>
        <fullName evidence="1">WDR11 first beta-propeller domain-containing protein</fullName>
    </recommendedName>
</protein>
<organism evidence="2">
    <name type="scientific">Clastoptera arizonana</name>
    <name type="common">Arizona spittle bug</name>
    <dbReference type="NCBI Taxonomy" id="38151"/>
    <lineage>
        <taxon>Eukaryota</taxon>
        <taxon>Metazoa</taxon>
        <taxon>Ecdysozoa</taxon>
        <taxon>Arthropoda</taxon>
        <taxon>Hexapoda</taxon>
        <taxon>Insecta</taxon>
        <taxon>Pterygota</taxon>
        <taxon>Neoptera</taxon>
        <taxon>Paraneoptera</taxon>
        <taxon>Hemiptera</taxon>
        <taxon>Auchenorrhyncha</taxon>
        <taxon>Cercopoidea</taxon>
        <taxon>Clastopteridae</taxon>
        <taxon>Clastoptera</taxon>
    </lineage>
</organism>
<dbReference type="EMBL" id="GEDC01009690">
    <property type="protein sequence ID" value="JAS27608.1"/>
    <property type="molecule type" value="Transcribed_RNA"/>
</dbReference>